<dbReference type="Pfam" id="PF13370">
    <property type="entry name" value="Fer4_13"/>
    <property type="match status" value="1"/>
</dbReference>
<proteinExistence type="predicted"/>
<dbReference type="InterPro" id="IPR051269">
    <property type="entry name" value="Fe-S_cluster_ET"/>
</dbReference>
<keyword evidence="6 8" id="KW-0411">Iron-sulfur</keyword>
<organism evidence="9 10">
    <name type="scientific">Actinomadura luteofluorescens</name>
    <dbReference type="NCBI Taxonomy" id="46163"/>
    <lineage>
        <taxon>Bacteria</taxon>
        <taxon>Bacillati</taxon>
        <taxon>Actinomycetota</taxon>
        <taxon>Actinomycetes</taxon>
        <taxon>Streptosporangiales</taxon>
        <taxon>Thermomonosporaceae</taxon>
        <taxon>Actinomadura</taxon>
    </lineage>
</organism>
<accession>A0A7Y9EC95</accession>
<keyword evidence="7" id="KW-0003">3Fe-4S</keyword>
<dbReference type="GO" id="GO:0005506">
    <property type="term" value="F:iron ion binding"/>
    <property type="evidence" value="ECO:0007669"/>
    <property type="project" value="UniProtKB-UniRule"/>
</dbReference>
<evidence type="ECO:0000256" key="1">
    <source>
        <dbReference type="ARBA" id="ARBA00001927"/>
    </source>
</evidence>
<dbReference type="Gene3D" id="3.30.70.20">
    <property type="match status" value="1"/>
</dbReference>
<evidence type="ECO:0000256" key="6">
    <source>
        <dbReference type="ARBA" id="ARBA00023014"/>
    </source>
</evidence>
<dbReference type="PRINTS" id="PR00352">
    <property type="entry name" value="3FE4SFRDOXIN"/>
</dbReference>
<evidence type="ECO:0000313" key="10">
    <source>
        <dbReference type="Proteomes" id="UP000529783"/>
    </source>
</evidence>
<dbReference type="RefSeq" id="WP_179842438.1">
    <property type="nucleotide sequence ID" value="NZ_JACCBA010000001.1"/>
</dbReference>
<evidence type="ECO:0000256" key="5">
    <source>
        <dbReference type="ARBA" id="ARBA00023004"/>
    </source>
</evidence>
<evidence type="ECO:0000256" key="3">
    <source>
        <dbReference type="ARBA" id="ARBA00022723"/>
    </source>
</evidence>
<protein>
    <recommendedName>
        <fullName evidence="8">Ferredoxin</fullName>
    </recommendedName>
</protein>
<dbReference type="AlphaFoldDB" id="A0A7Y9EC95"/>
<evidence type="ECO:0000256" key="2">
    <source>
        <dbReference type="ARBA" id="ARBA00022448"/>
    </source>
</evidence>
<dbReference type="InterPro" id="IPR001080">
    <property type="entry name" value="3Fe4S_ferredoxin"/>
</dbReference>
<comment type="caution">
    <text evidence="9">The sequence shown here is derived from an EMBL/GenBank/DDBJ whole genome shotgun (WGS) entry which is preliminary data.</text>
</comment>
<dbReference type="EMBL" id="JACCBA010000001">
    <property type="protein sequence ID" value="NYD44927.1"/>
    <property type="molecule type" value="Genomic_DNA"/>
</dbReference>
<reference evidence="9 10" key="1">
    <citation type="submission" date="2020-07" db="EMBL/GenBank/DDBJ databases">
        <title>Sequencing the genomes of 1000 actinobacteria strains.</title>
        <authorList>
            <person name="Klenk H.-P."/>
        </authorList>
    </citation>
    <scope>NUCLEOTIDE SEQUENCE [LARGE SCALE GENOMIC DNA]</scope>
    <source>
        <strain evidence="9 10">DSM 40398</strain>
    </source>
</reference>
<comment type="function">
    <text evidence="8">Ferredoxins are iron-sulfur proteins that transfer electrons in a wide variety of metabolic reactions.</text>
</comment>
<keyword evidence="2 8" id="KW-0813">Transport</keyword>
<gene>
    <name evidence="9" type="ORF">BJY14_000910</name>
</gene>
<evidence type="ECO:0000256" key="8">
    <source>
        <dbReference type="RuleBase" id="RU368020"/>
    </source>
</evidence>
<keyword evidence="10" id="KW-1185">Reference proteome</keyword>
<dbReference type="SUPFAM" id="SSF54862">
    <property type="entry name" value="4Fe-4S ferredoxins"/>
    <property type="match status" value="1"/>
</dbReference>
<keyword evidence="3 8" id="KW-0479">Metal-binding</keyword>
<name>A0A7Y9EC95_9ACTN</name>
<comment type="cofactor">
    <cofactor evidence="1">
        <name>[3Fe-4S] cluster</name>
        <dbReference type="ChEBI" id="CHEBI:21137"/>
    </cofactor>
</comment>
<keyword evidence="4 8" id="KW-0249">Electron transport</keyword>
<keyword evidence="5 8" id="KW-0408">Iron</keyword>
<dbReference type="PANTHER" id="PTHR36923:SF3">
    <property type="entry name" value="FERREDOXIN"/>
    <property type="match status" value="1"/>
</dbReference>
<dbReference type="PANTHER" id="PTHR36923">
    <property type="entry name" value="FERREDOXIN"/>
    <property type="match status" value="1"/>
</dbReference>
<evidence type="ECO:0000256" key="7">
    <source>
        <dbReference type="ARBA" id="ARBA00023291"/>
    </source>
</evidence>
<sequence length="82" mass="8788">MRIVADHDLCLGAGQCALFAPEVFDQSDEDGTVVLLTESPPEDLHETVRQAVRMCPNQVISLHEAAEEADADTTTPVDAPSP</sequence>
<evidence type="ECO:0000256" key="4">
    <source>
        <dbReference type="ARBA" id="ARBA00022982"/>
    </source>
</evidence>
<evidence type="ECO:0000313" key="9">
    <source>
        <dbReference type="EMBL" id="NYD44927.1"/>
    </source>
</evidence>
<dbReference type="GO" id="GO:0051538">
    <property type="term" value="F:3 iron, 4 sulfur cluster binding"/>
    <property type="evidence" value="ECO:0007669"/>
    <property type="project" value="UniProtKB-KW"/>
</dbReference>
<dbReference type="GO" id="GO:0009055">
    <property type="term" value="F:electron transfer activity"/>
    <property type="evidence" value="ECO:0007669"/>
    <property type="project" value="UniProtKB-UniRule"/>
</dbReference>
<dbReference type="Proteomes" id="UP000529783">
    <property type="component" value="Unassembled WGS sequence"/>
</dbReference>